<keyword evidence="3" id="KW-0677">Repeat</keyword>
<dbReference type="Pfam" id="PF00132">
    <property type="entry name" value="Hexapep"/>
    <property type="match status" value="1"/>
</dbReference>
<dbReference type="PANTHER" id="PTHR23416">
    <property type="entry name" value="SIALIC ACID SYNTHASE-RELATED"/>
    <property type="match status" value="1"/>
</dbReference>
<protein>
    <submittedName>
        <fullName evidence="6">Maltose O-acetyltransferase</fullName>
        <ecNumber evidence="6">2.3.1.79</ecNumber>
    </submittedName>
</protein>
<dbReference type="InterPro" id="IPR024688">
    <property type="entry name" value="Mac_dom"/>
</dbReference>
<organism evidence="6 7">
    <name type="scientific">Streptococcus gallolyticus</name>
    <dbReference type="NCBI Taxonomy" id="315405"/>
    <lineage>
        <taxon>Bacteria</taxon>
        <taxon>Bacillati</taxon>
        <taxon>Bacillota</taxon>
        <taxon>Bacilli</taxon>
        <taxon>Lactobacillales</taxon>
        <taxon>Streptococcaceae</taxon>
        <taxon>Streptococcus</taxon>
    </lineage>
</organism>
<keyword evidence="4 6" id="KW-0012">Acyltransferase</keyword>
<dbReference type="Proteomes" id="UP000249013">
    <property type="component" value="Chromosome 1"/>
</dbReference>
<dbReference type="InterPro" id="IPR011004">
    <property type="entry name" value="Trimer_LpxA-like_sf"/>
</dbReference>
<dbReference type="InterPro" id="IPR051159">
    <property type="entry name" value="Hexapeptide_acetyltransf"/>
</dbReference>
<reference evidence="6 7" key="1">
    <citation type="submission" date="2018-06" db="EMBL/GenBank/DDBJ databases">
        <authorList>
            <consortium name="Pathogen Informatics"/>
            <person name="Doyle S."/>
        </authorList>
    </citation>
    <scope>NUCLEOTIDE SEQUENCE [LARGE SCALE GENOMIC DNA]</scope>
    <source>
        <strain evidence="6 7">NCTC13773</strain>
    </source>
</reference>
<dbReference type="EC" id="2.3.1.79" evidence="6"/>
<dbReference type="GO" id="GO:0008925">
    <property type="term" value="F:maltose O-acetyltransferase activity"/>
    <property type="evidence" value="ECO:0007669"/>
    <property type="project" value="UniProtKB-EC"/>
</dbReference>
<dbReference type="PANTHER" id="PTHR23416:SF23">
    <property type="entry name" value="ACETYLTRANSFERASE C18B11.09C-RELATED"/>
    <property type="match status" value="1"/>
</dbReference>
<evidence type="ECO:0000256" key="2">
    <source>
        <dbReference type="ARBA" id="ARBA00022679"/>
    </source>
</evidence>
<name>A0AA94M2C4_9STRE</name>
<dbReference type="EMBL" id="LS483409">
    <property type="protein sequence ID" value="SQG79542.1"/>
    <property type="molecule type" value="Genomic_DNA"/>
</dbReference>
<dbReference type="SMART" id="SM01266">
    <property type="entry name" value="Mac"/>
    <property type="match status" value="1"/>
</dbReference>
<accession>A0AA94M2C4</accession>
<dbReference type="InterPro" id="IPR018357">
    <property type="entry name" value="Hexapep_transf_CS"/>
</dbReference>
<evidence type="ECO:0000256" key="4">
    <source>
        <dbReference type="ARBA" id="ARBA00023315"/>
    </source>
</evidence>
<dbReference type="Pfam" id="PF12464">
    <property type="entry name" value="Mac"/>
    <property type="match status" value="1"/>
</dbReference>
<proteinExistence type="inferred from homology"/>
<evidence type="ECO:0000259" key="5">
    <source>
        <dbReference type="SMART" id="SM01266"/>
    </source>
</evidence>
<dbReference type="AlphaFoldDB" id="A0AA94M2C4"/>
<evidence type="ECO:0000313" key="7">
    <source>
        <dbReference type="Proteomes" id="UP000249013"/>
    </source>
</evidence>
<keyword evidence="2 6" id="KW-0808">Transferase</keyword>
<gene>
    <name evidence="6" type="primary">maa2</name>
    <name evidence="6" type="ORF">NCTC13773_01352</name>
</gene>
<dbReference type="FunFam" id="2.160.10.10:FF:000025">
    <property type="entry name" value="Hexapeptide-repeat containing-acetyltransferase"/>
    <property type="match status" value="1"/>
</dbReference>
<dbReference type="CDD" id="cd03357">
    <property type="entry name" value="LbH_MAT_GAT"/>
    <property type="match status" value="1"/>
</dbReference>
<dbReference type="RefSeq" id="WP_174564804.1">
    <property type="nucleotide sequence ID" value="NZ_LS483409.1"/>
</dbReference>
<dbReference type="InterPro" id="IPR001451">
    <property type="entry name" value="Hexapep"/>
</dbReference>
<dbReference type="Gene3D" id="2.160.10.10">
    <property type="entry name" value="Hexapeptide repeat proteins"/>
    <property type="match status" value="1"/>
</dbReference>
<evidence type="ECO:0000313" key="6">
    <source>
        <dbReference type="EMBL" id="SQG79542.1"/>
    </source>
</evidence>
<dbReference type="PROSITE" id="PS00101">
    <property type="entry name" value="HEXAPEP_TRANSFERASES"/>
    <property type="match status" value="1"/>
</dbReference>
<evidence type="ECO:0000256" key="1">
    <source>
        <dbReference type="ARBA" id="ARBA00007274"/>
    </source>
</evidence>
<evidence type="ECO:0000256" key="3">
    <source>
        <dbReference type="ARBA" id="ARBA00022737"/>
    </source>
</evidence>
<sequence length="190" mass="20420">MKMTELEKLQAGLPYCFTDSAIEAIKKEALRKCQALNAIDILNTEERTAAIKDLFGTTGENVSVFPNFNCDNGKNIHVGEQFLMNYNGIILDVAEVRIGHHVMIGPNTMITTVNHPLTPQGRRDNIGIAKPVTIGNDVWIGGNVTILPGVTIGNNVVVAAGAVVTKNIPDNCVVAGVPAKMIKTIDNDID</sequence>
<comment type="similarity">
    <text evidence="1">Belongs to the transferase hexapeptide repeat family.</text>
</comment>
<dbReference type="SUPFAM" id="SSF51161">
    <property type="entry name" value="Trimeric LpxA-like enzymes"/>
    <property type="match status" value="1"/>
</dbReference>
<dbReference type="GO" id="GO:0005829">
    <property type="term" value="C:cytosol"/>
    <property type="evidence" value="ECO:0007669"/>
    <property type="project" value="TreeGrafter"/>
</dbReference>
<feature type="domain" description="Maltose/galactoside acetyltransferase" evidence="5">
    <location>
        <begin position="6"/>
        <end position="60"/>
    </location>
</feature>